<dbReference type="CDD" id="cd13589">
    <property type="entry name" value="PBP2_polyamine_RpCGA009"/>
    <property type="match status" value="1"/>
</dbReference>
<evidence type="ECO:0000313" key="5">
    <source>
        <dbReference type="Proteomes" id="UP000241247"/>
    </source>
</evidence>
<dbReference type="EMBL" id="PZZZ01000011">
    <property type="protein sequence ID" value="PTM89156.1"/>
    <property type="molecule type" value="Genomic_DNA"/>
</dbReference>
<dbReference type="PANTHER" id="PTHR30222:SF2">
    <property type="entry name" value="ABC TRANSPORTER SUBSTRATE-BINDING PROTEIN"/>
    <property type="match status" value="1"/>
</dbReference>
<proteinExistence type="predicted"/>
<evidence type="ECO:0000256" key="3">
    <source>
        <dbReference type="SAM" id="SignalP"/>
    </source>
</evidence>
<keyword evidence="5" id="KW-1185">Reference proteome</keyword>
<accession>A0A2T5AR06</accession>
<keyword evidence="2" id="KW-0574">Periplasm</keyword>
<evidence type="ECO:0000256" key="1">
    <source>
        <dbReference type="ARBA" id="ARBA00022729"/>
    </source>
</evidence>
<comment type="caution">
    <text evidence="4">The sequence shown here is derived from an EMBL/GenBank/DDBJ whole genome shotgun (WGS) entry which is preliminary data.</text>
</comment>
<organism evidence="4 5">
    <name type="scientific">Mycoplana dimorpha</name>
    <dbReference type="NCBI Taxonomy" id="28320"/>
    <lineage>
        <taxon>Bacteria</taxon>
        <taxon>Pseudomonadati</taxon>
        <taxon>Pseudomonadota</taxon>
        <taxon>Alphaproteobacteria</taxon>
        <taxon>Hyphomicrobiales</taxon>
        <taxon>Rhizobiaceae</taxon>
        <taxon>Mycoplana</taxon>
    </lineage>
</organism>
<dbReference type="AlphaFoldDB" id="A0A2T5AR06"/>
<dbReference type="SUPFAM" id="SSF53850">
    <property type="entry name" value="Periplasmic binding protein-like II"/>
    <property type="match status" value="1"/>
</dbReference>
<evidence type="ECO:0000313" key="4">
    <source>
        <dbReference type="EMBL" id="PTM89156.1"/>
    </source>
</evidence>
<dbReference type="Proteomes" id="UP000241247">
    <property type="component" value="Unassembled WGS sequence"/>
</dbReference>
<dbReference type="Pfam" id="PF13416">
    <property type="entry name" value="SBP_bac_8"/>
    <property type="match status" value="1"/>
</dbReference>
<feature type="chain" id="PRO_5015511898" evidence="3">
    <location>
        <begin position="23"/>
        <end position="343"/>
    </location>
</feature>
<dbReference type="Gene3D" id="3.40.190.10">
    <property type="entry name" value="Periplasmic binding protein-like II"/>
    <property type="match status" value="2"/>
</dbReference>
<sequence length="343" mass="37846">MKFKAIAITCASILAMPCAVQARDFTIAAWGGNYQDAQRAAYFTPFATDKGLKTVETTYLGGLAELKTMSDTGNVIWDLVMMGATDAQLACDEGLLEEIDWETLPNAADIIPEAKFECAVGNVVIGNGMGYNTKAFAQAPNSWADFFDLKKFPGKRGMTNNPTMNLERALIADGVPMDQVYKVLATPEGVDRAFAKLDTIKKELQFWDAGSQPVEWLLAGNVALSTGYNGRFITAKKDGKPLEYVWNEHIYNIDVWAVPKDSPFKTEAMEFFKYADDPASQAKFSSLMPYGPTNAKANELIPQADLNNLPAGPNNAHALAYSDAFWIENYDALKERWANWVIQ</sequence>
<dbReference type="OrthoDB" id="9815444at2"/>
<reference evidence="4 5" key="1">
    <citation type="submission" date="2018-04" db="EMBL/GenBank/DDBJ databases">
        <title>Genomic Encyclopedia of Type Strains, Phase IV (KMG-IV): sequencing the most valuable type-strain genomes for metagenomic binning, comparative biology and taxonomic classification.</title>
        <authorList>
            <person name="Goeker M."/>
        </authorList>
    </citation>
    <scope>NUCLEOTIDE SEQUENCE [LARGE SCALE GENOMIC DNA]</scope>
    <source>
        <strain evidence="4 5">DSM 7138</strain>
    </source>
</reference>
<keyword evidence="1 3" id="KW-0732">Signal</keyword>
<dbReference type="InterPro" id="IPR006059">
    <property type="entry name" value="SBP"/>
</dbReference>
<feature type="signal peptide" evidence="3">
    <location>
        <begin position="1"/>
        <end position="22"/>
    </location>
</feature>
<dbReference type="RefSeq" id="WP_108004784.1">
    <property type="nucleotide sequence ID" value="NZ_JBHEEX010000018.1"/>
</dbReference>
<gene>
    <name evidence="4" type="ORF">C7449_11150</name>
</gene>
<name>A0A2T5AR06_MYCDI</name>
<protein>
    <submittedName>
        <fullName evidence="4">Putative spermidine/putrescine transport system substrate-binding protein</fullName>
    </submittedName>
</protein>
<evidence type="ECO:0000256" key="2">
    <source>
        <dbReference type="ARBA" id="ARBA00022764"/>
    </source>
</evidence>
<dbReference type="PANTHER" id="PTHR30222">
    <property type="entry name" value="SPERMIDINE/PUTRESCINE-BINDING PERIPLASMIC PROTEIN"/>
    <property type="match status" value="1"/>
</dbReference>